<evidence type="ECO:0000259" key="2">
    <source>
        <dbReference type="PROSITE" id="PS51388"/>
    </source>
</evidence>
<dbReference type="InterPro" id="IPR022812">
    <property type="entry name" value="Dynamin"/>
</dbReference>
<organism evidence="3 4">
    <name type="scientific">Apiospora rasikravindrae</name>
    <dbReference type="NCBI Taxonomy" id="990691"/>
    <lineage>
        <taxon>Eukaryota</taxon>
        <taxon>Fungi</taxon>
        <taxon>Dikarya</taxon>
        <taxon>Ascomycota</taxon>
        <taxon>Pezizomycotina</taxon>
        <taxon>Sordariomycetes</taxon>
        <taxon>Xylariomycetidae</taxon>
        <taxon>Amphisphaeriales</taxon>
        <taxon>Apiosporaceae</taxon>
        <taxon>Apiospora</taxon>
    </lineage>
</organism>
<comment type="caution">
    <text evidence="3">The sequence shown here is derived from an EMBL/GenBank/DDBJ whole genome shotgun (WGS) entry which is preliminary data.</text>
</comment>
<feature type="region of interest" description="Disordered" evidence="1">
    <location>
        <begin position="293"/>
        <end position="336"/>
    </location>
</feature>
<dbReference type="PANTHER" id="PTHR11566:SF21">
    <property type="entry name" value="DYNAMIN RELATED PROTEIN 1, ISOFORM A"/>
    <property type="match status" value="1"/>
</dbReference>
<sequence length="554" mass="62472">MVLTRNYPTPLSGLCSEDRLELIDTINNLRPQGIYHEVSIPQLIVCGDRSSGKSSVLKAISGIPFPVGSNIWMMGISPSSIPFSRDIFRVEISGPDQPHLTLVDLPGLISPEESNGLEDANAEPIRDVVTSYMKDPRSIILAVVHRTLGIVTKPDTLIRESEREVLYVCLNQKMRFLYDWHILKNADSEGYVKATLAQRDKQEAAFMSQARAKRSLKSSELPRDSLDEQQRHLVQISDSFRRVVKGSINGIWSGPFFEYGDDAADGHGYRIRAIVQNLNRKFAHDLDMNGERRMIVSEREESDDEDSEAEGGEEEEENEGECNEGEDSPNPPGPICVTRSEFVEKFLEIVIQHVVDDDAGTATAIFQKIVEPGMNRIRQDVQEKTEHILQAYRRSHPTTYNYDLMSSMYETRTKGYQDAYSRTLKRFFEVSQNGTVNHGKFDFDAVLDALLEVKNYPSVEIAMESEVLEILEAYYEVALKRFIDVIAIEILEVRLASALPDIISPVGVYKMDPALINEVAGEPEDRRAVRAQLAKQLELLSQAALICSQFYTSE</sequence>
<proteinExistence type="predicted"/>
<dbReference type="EMBL" id="JAQQWK010000012">
    <property type="protein sequence ID" value="KAK8022654.1"/>
    <property type="molecule type" value="Genomic_DNA"/>
</dbReference>
<dbReference type="InterPro" id="IPR001401">
    <property type="entry name" value="Dynamin_GTPase"/>
</dbReference>
<evidence type="ECO:0000256" key="1">
    <source>
        <dbReference type="SAM" id="MobiDB-lite"/>
    </source>
</evidence>
<dbReference type="SMART" id="SM00053">
    <property type="entry name" value="DYNc"/>
    <property type="match status" value="1"/>
</dbReference>
<feature type="compositionally biased region" description="Acidic residues" evidence="1">
    <location>
        <begin position="300"/>
        <end position="327"/>
    </location>
</feature>
<dbReference type="Gene3D" id="3.40.50.300">
    <property type="entry name" value="P-loop containing nucleotide triphosphate hydrolases"/>
    <property type="match status" value="2"/>
</dbReference>
<dbReference type="Pfam" id="PF00350">
    <property type="entry name" value="Dynamin_N"/>
    <property type="match status" value="1"/>
</dbReference>
<protein>
    <recommendedName>
        <fullName evidence="2">GED domain-containing protein</fullName>
    </recommendedName>
</protein>
<accession>A0ABR1RZQ6</accession>
<evidence type="ECO:0000313" key="3">
    <source>
        <dbReference type="EMBL" id="KAK8022654.1"/>
    </source>
</evidence>
<feature type="domain" description="GED" evidence="2">
    <location>
        <begin position="464"/>
        <end position="554"/>
    </location>
</feature>
<dbReference type="InterPro" id="IPR027417">
    <property type="entry name" value="P-loop_NTPase"/>
</dbReference>
<reference evidence="3 4" key="1">
    <citation type="submission" date="2023-01" db="EMBL/GenBank/DDBJ databases">
        <title>Analysis of 21 Apiospora genomes using comparative genomics revels a genus with tremendous synthesis potential of carbohydrate active enzymes and secondary metabolites.</title>
        <authorList>
            <person name="Sorensen T."/>
        </authorList>
    </citation>
    <scope>NUCLEOTIDE SEQUENCE [LARGE SCALE GENOMIC DNA]</scope>
    <source>
        <strain evidence="3 4">CBS 33761</strain>
    </source>
</reference>
<dbReference type="PANTHER" id="PTHR11566">
    <property type="entry name" value="DYNAMIN"/>
    <property type="match status" value="1"/>
</dbReference>
<keyword evidence="4" id="KW-1185">Reference proteome</keyword>
<dbReference type="Proteomes" id="UP001444661">
    <property type="component" value="Unassembled WGS sequence"/>
</dbReference>
<dbReference type="SUPFAM" id="SSF52540">
    <property type="entry name" value="P-loop containing nucleoside triphosphate hydrolases"/>
    <property type="match status" value="1"/>
</dbReference>
<dbReference type="InterPro" id="IPR020850">
    <property type="entry name" value="GED_dom"/>
</dbReference>
<gene>
    <name evidence="3" type="ORF">PG993_013421</name>
</gene>
<dbReference type="PROSITE" id="PS51388">
    <property type="entry name" value="GED"/>
    <property type="match status" value="1"/>
</dbReference>
<name>A0ABR1RZQ6_9PEZI</name>
<dbReference type="InterPro" id="IPR045063">
    <property type="entry name" value="Dynamin_N"/>
</dbReference>
<evidence type="ECO:0000313" key="4">
    <source>
        <dbReference type="Proteomes" id="UP001444661"/>
    </source>
</evidence>